<organism evidence="1 2">
    <name type="scientific">Miscanthus lutarioriparius</name>
    <dbReference type="NCBI Taxonomy" id="422564"/>
    <lineage>
        <taxon>Eukaryota</taxon>
        <taxon>Viridiplantae</taxon>
        <taxon>Streptophyta</taxon>
        <taxon>Embryophyta</taxon>
        <taxon>Tracheophyta</taxon>
        <taxon>Spermatophyta</taxon>
        <taxon>Magnoliopsida</taxon>
        <taxon>Liliopsida</taxon>
        <taxon>Poales</taxon>
        <taxon>Poaceae</taxon>
        <taxon>PACMAD clade</taxon>
        <taxon>Panicoideae</taxon>
        <taxon>Andropogonodae</taxon>
        <taxon>Andropogoneae</taxon>
        <taxon>Saccharinae</taxon>
        <taxon>Miscanthus</taxon>
    </lineage>
</organism>
<name>A0A811RE54_9POAL</name>
<dbReference type="InterPro" id="IPR051563">
    <property type="entry name" value="Glycosyl_Hydrolase_51"/>
</dbReference>
<dbReference type="EMBL" id="CAJGYO010000014">
    <property type="protein sequence ID" value="CAD6268139.1"/>
    <property type="molecule type" value="Genomic_DNA"/>
</dbReference>
<gene>
    <name evidence="1" type="ORF">NCGR_LOCUS51444</name>
</gene>
<proteinExistence type="predicted"/>
<evidence type="ECO:0000313" key="1">
    <source>
        <dbReference type="EMBL" id="CAD6268139.1"/>
    </source>
</evidence>
<accession>A0A811RE54</accession>
<comment type="caution">
    <text evidence="1">The sequence shown here is derived from an EMBL/GenBank/DDBJ whole genome shotgun (WGS) entry which is preliminary data.</text>
</comment>
<dbReference type="AlphaFoldDB" id="A0A811RE54"/>
<reference evidence="1" key="1">
    <citation type="submission" date="2020-10" db="EMBL/GenBank/DDBJ databases">
        <authorList>
            <person name="Han B."/>
            <person name="Lu T."/>
            <person name="Zhao Q."/>
            <person name="Huang X."/>
            <person name="Zhao Y."/>
        </authorList>
    </citation>
    <scope>NUCLEOTIDE SEQUENCE</scope>
</reference>
<protein>
    <submittedName>
        <fullName evidence="1">Uncharacterized protein</fullName>
    </submittedName>
</protein>
<dbReference type="PANTHER" id="PTHR31776">
    <property type="entry name" value="ALPHA-L-ARABINOFURANOSIDASE 1"/>
    <property type="match status" value="1"/>
</dbReference>
<evidence type="ECO:0000313" key="2">
    <source>
        <dbReference type="Proteomes" id="UP000604825"/>
    </source>
</evidence>
<dbReference type="GO" id="GO:0046556">
    <property type="term" value="F:alpha-L-arabinofuranosidase activity"/>
    <property type="evidence" value="ECO:0007669"/>
    <property type="project" value="TreeGrafter"/>
</dbReference>
<dbReference type="Proteomes" id="UP000604825">
    <property type="component" value="Unassembled WGS sequence"/>
</dbReference>
<dbReference type="PANTHER" id="PTHR31776:SF22">
    <property type="entry name" value="NON-REDUCING END ALPHA-L-ARABINOFURANOSIDASE"/>
    <property type="match status" value="1"/>
</dbReference>
<sequence length="62" mass="6866">MEVICNDCPAGGVSIYNPVFWGMNIESGKAYHLVMYIKSTEPAELTVRLTSSDGMQTLVQLR</sequence>
<keyword evidence="2" id="KW-1185">Reference proteome</keyword>
<dbReference type="OrthoDB" id="1432442at2759"/>